<evidence type="ECO:0000313" key="3">
    <source>
        <dbReference type="EMBL" id="RJF75301.1"/>
    </source>
</evidence>
<name>A0A418VGQ4_9DEIO</name>
<evidence type="ECO:0000259" key="2">
    <source>
        <dbReference type="SMART" id="SM00382"/>
    </source>
</evidence>
<dbReference type="InterPro" id="IPR052934">
    <property type="entry name" value="Methyl-DNA_Rec/Restrict_Enz"/>
</dbReference>
<comment type="caution">
    <text evidence="3">The sequence shown here is derived from an EMBL/GenBank/DDBJ whole genome shotgun (WGS) entry which is preliminary data.</text>
</comment>
<dbReference type="EMBL" id="QYUJ01000006">
    <property type="protein sequence ID" value="RJF75301.1"/>
    <property type="molecule type" value="Genomic_DNA"/>
</dbReference>
<dbReference type="RefSeq" id="WP_119760609.1">
    <property type="nucleotide sequence ID" value="NZ_QYUJ01000006.1"/>
</dbReference>
<feature type="domain" description="AAA+ ATPase" evidence="2">
    <location>
        <begin position="341"/>
        <end position="510"/>
    </location>
</feature>
<evidence type="ECO:0000313" key="4">
    <source>
        <dbReference type="Proteomes" id="UP000286287"/>
    </source>
</evidence>
<organism evidence="3 4">
    <name type="scientific">Deinococcus cavernae</name>
    <dbReference type="NCBI Taxonomy" id="2320857"/>
    <lineage>
        <taxon>Bacteria</taxon>
        <taxon>Thermotogati</taxon>
        <taxon>Deinococcota</taxon>
        <taxon>Deinococci</taxon>
        <taxon>Deinococcales</taxon>
        <taxon>Deinococcaceae</taxon>
        <taxon>Deinococcus</taxon>
    </lineage>
</organism>
<dbReference type="SUPFAM" id="SSF52540">
    <property type="entry name" value="P-loop containing nucleoside triphosphate hydrolases"/>
    <property type="match status" value="1"/>
</dbReference>
<dbReference type="InterPro" id="IPR011704">
    <property type="entry name" value="ATPase_dyneun-rel_AAA"/>
</dbReference>
<dbReference type="SMART" id="SM00382">
    <property type="entry name" value="AAA"/>
    <property type="match status" value="1"/>
</dbReference>
<dbReference type="GO" id="GO:0016887">
    <property type="term" value="F:ATP hydrolysis activity"/>
    <property type="evidence" value="ECO:0007669"/>
    <property type="project" value="InterPro"/>
</dbReference>
<dbReference type="GO" id="GO:0005524">
    <property type="term" value="F:ATP binding"/>
    <property type="evidence" value="ECO:0007669"/>
    <property type="project" value="InterPro"/>
</dbReference>
<dbReference type="Gene3D" id="3.40.50.300">
    <property type="entry name" value="P-loop containing nucleotide triphosphate hydrolases"/>
    <property type="match status" value="1"/>
</dbReference>
<sequence length="619" mass="67448">MYSVHAFAQYKIPYAALTDQSPQDQAALDRALTGSDWTKDSTGNLLSGLLPLQLPRADELHLAVDLPFPWPDSATRKLALTVAQPQFVVCQALGIAERGDLSFYLHAVIADVHGHPLPVFGTVPKALILHIRKQLHQVIGQNGTHIPAYRLIEVGETVRTLELQMTVRRRDKRIHNVKSADVYDLRLERFGSEARLIVTRQATLRERGPSQAPQPALAGTSVSPLMLHALSGIPSRPYGLLGDQSPLPPSAAAQSELRKLTVPVEVAAPAPKPPKPRKPILVPKPDPEPMDEGGQLPSTVVEPEPTPELAPVIPTNPWLALQNRMAVDDEVVQLAHKTLERHRPLLLTGVPGVGKTLLATLLAEALCGAGNYTLVTADARWTSSEVLGGLRVVPGNSLRYAFTPGVVTRVVSRHQQSIAASGRPHALIIDEFNRAHQDEAFGRLLTLLDPQYRQQLPLVDGHDGAPEEIFLPQDFLLIGTMNDADSGRLHDLSAALQRRFTTVEVTTPVSERVFLIRKFPGIPEAIFETLYAIVGTGQHKAAEPAHLRDVLPLGTHFMTEVLEYLQAGMSLDAVLCALLKPRLSELTRHDLTGLAEQASRQHLPLLGAAMVSQGSNALF</sequence>
<dbReference type="AlphaFoldDB" id="A0A418VGQ4"/>
<evidence type="ECO:0000256" key="1">
    <source>
        <dbReference type="SAM" id="MobiDB-lite"/>
    </source>
</evidence>
<dbReference type="PANTHER" id="PTHR37291:SF1">
    <property type="entry name" value="TYPE IV METHYL-DIRECTED RESTRICTION ENZYME ECOKMCRB SUBUNIT"/>
    <property type="match status" value="1"/>
</dbReference>
<reference evidence="3 4" key="1">
    <citation type="submission" date="2018-09" db="EMBL/GenBank/DDBJ databases">
        <authorList>
            <person name="Zhu H."/>
        </authorList>
    </citation>
    <scope>NUCLEOTIDE SEQUENCE [LARGE SCALE GENOMIC DNA]</scope>
    <source>
        <strain evidence="3 4">K2S05-167</strain>
    </source>
</reference>
<keyword evidence="4" id="KW-1185">Reference proteome</keyword>
<dbReference type="PANTHER" id="PTHR37291">
    <property type="entry name" value="5-METHYLCYTOSINE-SPECIFIC RESTRICTION ENZYME B"/>
    <property type="match status" value="1"/>
</dbReference>
<protein>
    <submittedName>
        <fullName evidence="3">AAA family ATPase</fullName>
    </submittedName>
</protein>
<dbReference type="InterPro" id="IPR027417">
    <property type="entry name" value="P-loop_NTPase"/>
</dbReference>
<proteinExistence type="predicted"/>
<dbReference type="Proteomes" id="UP000286287">
    <property type="component" value="Unassembled WGS sequence"/>
</dbReference>
<dbReference type="Pfam" id="PF07728">
    <property type="entry name" value="AAA_5"/>
    <property type="match status" value="1"/>
</dbReference>
<feature type="region of interest" description="Disordered" evidence="1">
    <location>
        <begin position="266"/>
        <end position="306"/>
    </location>
</feature>
<accession>A0A418VGQ4</accession>
<dbReference type="OrthoDB" id="9783370at2"/>
<gene>
    <name evidence="3" type="ORF">D3875_02070</name>
</gene>
<dbReference type="InterPro" id="IPR003593">
    <property type="entry name" value="AAA+_ATPase"/>
</dbReference>